<dbReference type="FunFam" id="3.40.50.1460:FF:000001">
    <property type="entry name" value="Caspase-3 preproprotein"/>
    <property type="match status" value="1"/>
</dbReference>
<protein>
    <recommendedName>
        <fullName evidence="11">Caspase-1</fullName>
    </recommendedName>
</protein>
<organism evidence="10">
    <name type="scientific">Clastoptera arizonana</name>
    <name type="common">Arizona spittle bug</name>
    <dbReference type="NCBI Taxonomy" id="38151"/>
    <lineage>
        <taxon>Eukaryota</taxon>
        <taxon>Metazoa</taxon>
        <taxon>Ecdysozoa</taxon>
        <taxon>Arthropoda</taxon>
        <taxon>Hexapoda</taxon>
        <taxon>Insecta</taxon>
        <taxon>Pterygota</taxon>
        <taxon>Neoptera</taxon>
        <taxon>Paraneoptera</taxon>
        <taxon>Hemiptera</taxon>
        <taxon>Auchenorrhyncha</taxon>
        <taxon>Cercopoidea</taxon>
        <taxon>Clastopteridae</taxon>
        <taxon>Clastoptera</taxon>
    </lineage>
</organism>
<dbReference type="Pfam" id="PF00656">
    <property type="entry name" value="Peptidase_C14"/>
    <property type="match status" value="1"/>
</dbReference>
<dbReference type="InterPro" id="IPR016129">
    <property type="entry name" value="Caspase_his_AS"/>
</dbReference>
<evidence type="ECO:0000256" key="6">
    <source>
        <dbReference type="ARBA" id="ARBA00023145"/>
    </source>
</evidence>
<dbReference type="GO" id="GO:0004197">
    <property type="term" value="F:cysteine-type endopeptidase activity"/>
    <property type="evidence" value="ECO:0007669"/>
    <property type="project" value="InterPro"/>
</dbReference>
<comment type="similarity">
    <text evidence="1 7">Belongs to the peptidase C14A family.</text>
</comment>
<feature type="domain" description="Caspase family p10" evidence="8">
    <location>
        <begin position="202"/>
        <end position="297"/>
    </location>
</feature>
<dbReference type="Gene3D" id="3.40.50.1460">
    <property type="match status" value="1"/>
</dbReference>
<keyword evidence="3" id="KW-0053">Apoptosis</keyword>
<evidence type="ECO:0000256" key="4">
    <source>
        <dbReference type="ARBA" id="ARBA00022801"/>
    </source>
</evidence>
<evidence type="ECO:0000259" key="9">
    <source>
        <dbReference type="PROSITE" id="PS50208"/>
    </source>
</evidence>
<dbReference type="AlphaFoldDB" id="A0A1B6CL49"/>
<dbReference type="PANTHER" id="PTHR10454">
    <property type="entry name" value="CASPASE"/>
    <property type="match status" value="1"/>
</dbReference>
<dbReference type="GO" id="GO:0016322">
    <property type="term" value="P:neuron remodeling"/>
    <property type="evidence" value="ECO:0007669"/>
    <property type="project" value="UniProtKB-ARBA"/>
</dbReference>
<evidence type="ECO:0000256" key="1">
    <source>
        <dbReference type="ARBA" id="ARBA00010134"/>
    </source>
</evidence>
<evidence type="ECO:0000256" key="2">
    <source>
        <dbReference type="ARBA" id="ARBA00022670"/>
    </source>
</evidence>
<dbReference type="InterPro" id="IPR011600">
    <property type="entry name" value="Pept_C14_caspase"/>
</dbReference>
<dbReference type="GO" id="GO:1990525">
    <property type="term" value="F:BIR domain binding"/>
    <property type="evidence" value="ECO:0007669"/>
    <property type="project" value="UniProtKB-ARBA"/>
</dbReference>
<dbReference type="GO" id="GO:0045476">
    <property type="term" value="P:nurse cell apoptotic process"/>
    <property type="evidence" value="ECO:0007669"/>
    <property type="project" value="UniProtKB-ARBA"/>
</dbReference>
<evidence type="ECO:0000259" key="8">
    <source>
        <dbReference type="PROSITE" id="PS50207"/>
    </source>
</evidence>
<dbReference type="GO" id="GO:0043525">
    <property type="term" value="P:positive regulation of neuron apoptotic process"/>
    <property type="evidence" value="ECO:0007669"/>
    <property type="project" value="TreeGrafter"/>
</dbReference>
<accession>A0A1B6CL49</accession>
<dbReference type="SMART" id="SM00115">
    <property type="entry name" value="CASc"/>
    <property type="match status" value="1"/>
</dbReference>
<dbReference type="EMBL" id="GEDC01023104">
    <property type="protein sequence ID" value="JAS14194.1"/>
    <property type="molecule type" value="Transcribed_RNA"/>
</dbReference>
<evidence type="ECO:0000256" key="7">
    <source>
        <dbReference type="RuleBase" id="RU003971"/>
    </source>
</evidence>
<dbReference type="CDD" id="cd00032">
    <property type="entry name" value="CASc"/>
    <property type="match status" value="1"/>
</dbReference>
<dbReference type="InterPro" id="IPR002138">
    <property type="entry name" value="Pept_C14_p10"/>
</dbReference>
<gene>
    <name evidence="10" type="ORF">g.38365</name>
</gene>
<name>A0A1B6CL49_9HEMI</name>
<dbReference type="PRINTS" id="PR00376">
    <property type="entry name" value="IL1BCENZYME"/>
</dbReference>
<dbReference type="GO" id="GO:0006508">
    <property type="term" value="P:proteolysis"/>
    <property type="evidence" value="ECO:0007669"/>
    <property type="project" value="UniProtKB-KW"/>
</dbReference>
<dbReference type="GO" id="GO:0045751">
    <property type="term" value="P:negative regulation of Toll signaling pathway"/>
    <property type="evidence" value="ECO:0007669"/>
    <property type="project" value="UniProtKB-ARBA"/>
</dbReference>
<dbReference type="PROSITE" id="PS50208">
    <property type="entry name" value="CASPASE_P20"/>
    <property type="match status" value="1"/>
</dbReference>
<keyword evidence="5" id="KW-0788">Thiol protease</keyword>
<dbReference type="PROSITE" id="PS01121">
    <property type="entry name" value="CASPASE_HIS"/>
    <property type="match status" value="1"/>
</dbReference>
<sequence length="299" mass="33911">MMNSRENCNERNIGDATDAFGTSVWSFWRTSKKKNENGGPGKNSQNAAMPVPKNAIYYNMEHKKRGLALIFNHENFTIPHLKARTGTNADAENLKKTLINLGFEVRMYYDLTMEELDKVIEKASLFDHTDCDCLLMAVLSHGEQGILYAKNVPYKNDVLWMRFTADKCPTLAGKPKLFFIQACQGDKLDGGVTLTTQVDGSPSYKIPAHADFVIAYSTIPGFYSWRNTSRGSWFMQALCQELNEYGYTCDLLTILTSVNRRVAIDYESNVPDNSTMHAQKQIPCITFMLTRLLKFSQKF</sequence>
<keyword evidence="6" id="KW-0865">Zymogen</keyword>
<dbReference type="InterPro" id="IPR029030">
    <property type="entry name" value="Caspase-like_dom_sf"/>
</dbReference>
<dbReference type="SUPFAM" id="SSF52129">
    <property type="entry name" value="Caspase-like"/>
    <property type="match status" value="1"/>
</dbReference>
<evidence type="ECO:0000256" key="3">
    <source>
        <dbReference type="ARBA" id="ARBA00022703"/>
    </source>
</evidence>
<dbReference type="PROSITE" id="PS50207">
    <property type="entry name" value="CASPASE_P10"/>
    <property type="match status" value="1"/>
</dbReference>
<evidence type="ECO:0008006" key="11">
    <source>
        <dbReference type="Google" id="ProtNLM"/>
    </source>
</evidence>
<dbReference type="GO" id="GO:0005737">
    <property type="term" value="C:cytoplasm"/>
    <property type="evidence" value="ECO:0007669"/>
    <property type="project" value="TreeGrafter"/>
</dbReference>
<evidence type="ECO:0000313" key="10">
    <source>
        <dbReference type="EMBL" id="JAS14194.1"/>
    </source>
</evidence>
<dbReference type="InterPro" id="IPR015917">
    <property type="entry name" value="Pept_C14A"/>
</dbReference>
<keyword evidence="2" id="KW-0645">Protease</keyword>
<dbReference type="InterPro" id="IPR033139">
    <property type="entry name" value="Caspase_cys_AS"/>
</dbReference>
<dbReference type="PANTHER" id="PTHR10454:SF245">
    <property type="entry name" value="CASPASE-RELATED"/>
    <property type="match status" value="1"/>
</dbReference>
<dbReference type="PROSITE" id="PS01122">
    <property type="entry name" value="CASPASE_CYS"/>
    <property type="match status" value="1"/>
</dbReference>
<dbReference type="InterPro" id="IPR001309">
    <property type="entry name" value="Pept_C14_p20"/>
</dbReference>
<dbReference type="InterPro" id="IPR002398">
    <property type="entry name" value="Pept_C14"/>
</dbReference>
<keyword evidence="4" id="KW-0378">Hydrolase</keyword>
<proteinExistence type="inferred from homology"/>
<evidence type="ECO:0000256" key="5">
    <source>
        <dbReference type="ARBA" id="ARBA00022807"/>
    </source>
</evidence>
<feature type="domain" description="Caspase family p20" evidence="9">
    <location>
        <begin position="64"/>
        <end position="187"/>
    </location>
</feature>
<reference evidence="10" key="1">
    <citation type="submission" date="2015-12" db="EMBL/GenBank/DDBJ databases">
        <title>De novo transcriptome assembly of four potential Pierce s Disease insect vectors from Arizona vineyards.</title>
        <authorList>
            <person name="Tassone E.E."/>
        </authorList>
    </citation>
    <scope>NUCLEOTIDE SEQUENCE</scope>
</reference>